<dbReference type="Proteomes" id="UP000005225">
    <property type="component" value="Unassembled WGS sequence"/>
</dbReference>
<comment type="caution">
    <text evidence="6">Lacks conserved residue(s) required for the propagation of feature annotation.</text>
</comment>
<evidence type="ECO:0000313" key="10">
    <source>
        <dbReference type="Proteomes" id="UP000005225"/>
    </source>
</evidence>
<dbReference type="SUPFAM" id="SSF57535">
    <property type="entry name" value="Complement control module/SCR domain"/>
    <property type="match status" value="4"/>
</dbReference>
<feature type="domain" description="Sushi" evidence="8">
    <location>
        <begin position="159"/>
        <end position="220"/>
    </location>
</feature>
<dbReference type="AlphaFoldDB" id="H0WZE2"/>
<evidence type="ECO:0000256" key="1">
    <source>
        <dbReference type="ARBA" id="ARBA00022659"/>
    </source>
</evidence>
<dbReference type="STRING" id="30611.ENSOGAP00000007956"/>
<keyword evidence="3" id="KW-0677">Repeat</keyword>
<feature type="signal peptide" evidence="7">
    <location>
        <begin position="1"/>
        <end position="32"/>
    </location>
</feature>
<protein>
    <recommendedName>
        <fullName evidence="8">Sushi domain-containing protein</fullName>
    </recommendedName>
</protein>
<dbReference type="InParanoid" id="H0WZE2"/>
<keyword evidence="10" id="KW-1185">Reference proteome</keyword>
<dbReference type="CDD" id="cd00033">
    <property type="entry name" value="CCP"/>
    <property type="match status" value="4"/>
</dbReference>
<dbReference type="InterPro" id="IPR051277">
    <property type="entry name" value="SEZ6_CSMD_C4BPB_Regulators"/>
</dbReference>
<dbReference type="SMART" id="SM00032">
    <property type="entry name" value="CCP"/>
    <property type="match status" value="4"/>
</dbReference>
<keyword evidence="5" id="KW-0325">Glycoprotein</keyword>
<organism evidence="9 10">
    <name type="scientific">Otolemur garnettii</name>
    <name type="common">Small-eared galago</name>
    <name type="synonym">Garnett's greater bushbaby</name>
    <dbReference type="NCBI Taxonomy" id="30611"/>
    <lineage>
        <taxon>Eukaryota</taxon>
        <taxon>Metazoa</taxon>
        <taxon>Chordata</taxon>
        <taxon>Craniata</taxon>
        <taxon>Vertebrata</taxon>
        <taxon>Euteleostomi</taxon>
        <taxon>Mammalia</taxon>
        <taxon>Eutheria</taxon>
        <taxon>Euarchontoglires</taxon>
        <taxon>Primates</taxon>
        <taxon>Strepsirrhini</taxon>
        <taxon>Lorisiformes</taxon>
        <taxon>Galagidae</taxon>
        <taxon>Otolemur</taxon>
    </lineage>
</organism>
<dbReference type="Ensembl" id="ENSOGAT00000008877.2">
    <property type="protein sequence ID" value="ENSOGAP00000007956.2"/>
    <property type="gene ID" value="ENSOGAG00000008875.2"/>
</dbReference>
<dbReference type="InterPro" id="IPR000436">
    <property type="entry name" value="Sushi_SCR_CCP_dom"/>
</dbReference>
<feature type="domain" description="Sushi" evidence="8">
    <location>
        <begin position="95"/>
        <end position="158"/>
    </location>
</feature>
<dbReference type="Gene3D" id="2.10.70.10">
    <property type="entry name" value="Complement Module, domain 1"/>
    <property type="match status" value="4"/>
</dbReference>
<accession>H0WZE2</accession>
<evidence type="ECO:0000256" key="3">
    <source>
        <dbReference type="ARBA" id="ARBA00022737"/>
    </source>
</evidence>
<dbReference type="FunFam" id="2.10.70.10:FF:000014">
    <property type="entry name" value="Membrane cofactor protein"/>
    <property type="match status" value="1"/>
</dbReference>
<evidence type="ECO:0000256" key="2">
    <source>
        <dbReference type="ARBA" id="ARBA00022729"/>
    </source>
</evidence>
<dbReference type="EMBL" id="AAQR03088732">
    <property type="status" value="NOT_ANNOTATED_CDS"/>
    <property type="molecule type" value="Genomic_DNA"/>
</dbReference>
<reference evidence="10" key="1">
    <citation type="submission" date="2011-03" db="EMBL/GenBank/DDBJ databases">
        <title>Version 3 of the genome sequence of Otolemur garnettii (Bushbaby).</title>
        <authorList>
            <consortium name="The Broad Institute Genome Sequencing Platform"/>
            <person name="Di Palma F."/>
            <person name="Johnson J."/>
            <person name="Lander E.S."/>
            <person name="Lindblad-Toh K."/>
            <person name="Jaffe D.B."/>
            <person name="Gnerre S."/>
            <person name="MacCallum I."/>
            <person name="Przybylski D."/>
            <person name="Ribeiro F.J."/>
            <person name="Burton J.N."/>
            <person name="Walker B.J."/>
            <person name="Sharpe T."/>
            <person name="Hall G."/>
        </authorList>
    </citation>
    <scope>NUCLEOTIDE SEQUENCE [LARGE SCALE GENOMIC DNA]</scope>
</reference>
<evidence type="ECO:0000256" key="4">
    <source>
        <dbReference type="ARBA" id="ARBA00023157"/>
    </source>
</evidence>
<feature type="domain" description="Sushi" evidence="8">
    <location>
        <begin position="221"/>
        <end position="284"/>
    </location>
</feature>
<evidence type="ECO:0000313" key="9">
    <source>
        <dbReference type="Ensembl" id="ENSOGAP00000007956.2"/>
    </source>
</evidence>
<reference evidence="9" key="3">
    <citation type="submission" date="2025-09" db="UniProtKB">
        <authorList>
            <consortium name="Ensembl"/>
        </authorList>
    </citation>
    <scope>IDENTIFICATION</scope>
</reference>
<evidence type="ECO:0000256" key="7">
    <source>
        <dbReference type="SAM" id="SignalP"/>
    </source>
</evidence>
<dbReference type="FunCoup" id="H0WZE2">
    <property type="interactions" value="209"/>
</dbReference>
<keyword evidence="2 7" id="KW-0732">Signal</keyword>
<evidence type="ECO:0000259" key="8">
    <source>
        <dbReference type="PROSITE" id="PS50923"/>
    </source>
</evidence>
<dbReference type="HOGENOM" id="CLU_493974_0_0_1"/>
<dbReference type="InterPro" id="IPR035976">
    <property type="entry name" value="Sushi/SCR/CCP_sf"/>
</dbReference>
<evidence type="ECO:0000256" key="5">
    <source>
        <dbReference type="ARBA" id="ARBA00023180"/>
    </source>
</evidence>
<dbReference type="eggNOG" id="ENOG502RXMW">
    <property type="taxonomic scope" value="Eukaryota"/>
</dbReference>
<dbReference type="FunFam" id="2.10.70.10:FF:000055">
    <property type="entry name" value="Complement decay-accelerating factor, GPI-anchored"/>
    <property type="match status" value="1"/>
</dbReference>
<dbReference type="Pfam" id="PF00084">
    <property type="entry name" value="Sushi"/>
    <property type="match status" value="4"/>
</dbReference>
<name>H0WZE2_OTOGA</name>
<proteinExistence type="predicted"/>
<sequence length="552" mass="58761">MSVARPGAPAVLQVLGGLHLLLLLLWSPAAQGDCPPPPEMPNAHPDLKGLTSFPQNTTIIYLCNDGFVKIPGVQDSVVCLDNNQWSQVSEFCNRSCAMPPRLPYGVVRSKYRIVTYFPVGTTVDYDCRMGYRRVFGVSPKITCLPSLEWSVPEQFCEKKPCPNPGDLVNGHINITTDILFGATIYFVCDTGYNLVGASSSLCILTGNNVEWSNPLPVCRVIYCRDPPSIANGRIISGESGQYTYNHAVGYACDKGFTLIGESTIYCTANGEEGEWSSLPPRCQGNHATGVPPTLQKPTAVNVPVTGVSSTPQKPTAKTTIVNVLATGVSLTPQKIATVEVPPTEGPLTPQKPIPVSVPATGISPTLQNSTTVNLPAIGVAPALQKATTVYVPPTGVLQIPQKPTTANNAATKAPATTQTPVTSNTLSTKALPAPQNPIMTNAFATLATPTVQRFTTAKQKDSLTRSLPATQKPTAIHVTVTKGLQIIQRFTSAHITATQTEQPSRTTMRPLATSFPKGGDIPSGQLTLFRFPELTCASFTLLGLLVLLGGLY</sequence>
<keyword evidence="4 6" id="KW-1015">Disulfide bond</keyword>
<dbReference type="EMBL" id="AAQR03088733">
    <property type="status" value="NOT_ANNOTATED_CDS"/>
    <property type="molecule type" value="Genomic_DNA"/>
</dbReference>
<dbReference type="OMA" id="ICHCETT"/>
<reference evidence="9" key="2">
    <citation type="submission" date="2025-08" db="UniProtKB">
        <authorList>
            <consortium name="Ensembl"/>
        </authorList>
    </citation>
    <scope>IDENTIFICATION</scope>
</reference>
<dbReference type="PANTHER" id="PTHR45656">
    <property type="entry name" value="PROTEIN CBR-CLEC-78"/>
    <property type="match status" value="1"/>
</dbReference>
<dbReference type="PROSITE" id="PS50923">
    <property type="entry name" value="SUSHI"/>
    <property type="match status" value="4"/>
</dbReference>
<feature type="disulfide bond" evidence="6">
    <location>
        <begin position="223"/>
        <end position="266"/>
    </location>
</feature>
<dbReference type="PANTHER" id="PTHR45656:SF15">
    <property type="entry name" value="SUSHI DOMAIN-CONTAINING PROTEIN"/>
    <property type="match status" value="1"/>
</dbReference>
<feature type="chain" id="PRO_5003544542" description="Sushi domain-containing protein" evidence="7">
    <location>
        <begin position="33"/>
        <end position="552"/>
    </location>
</feature>
<feature type="domain" description="Sushi" evidence="8">
    <location>
        <begin position="32"/>
        <end position="94"/>
    </location>
</feature>
<dbReference type="GeneTree" id="ENSGT00940000162307"/>
<keyword evidence="1 6" id="KW-0768">Sushi</keyword>
<evidence type="ECO:0000256" key="6">
    <source>
        <dbReference type="PROSITE-ProRule" id="PRU00302"/>
    </source>
</evidence>